<proteinExistence type="predicted"/>
<accession>A0ABU9DJM0</accession>
<organism evidence="1 2">
    <name type="scientific">Paenibacillus filicis</name>
    <dbReference type="NCBI Taxonomy" id="669464"/>
    <lineage>
        <taxon>Bacteria</taxon>
        <taxon>Bacillati</taxon>
        <taxon>Bacillota</taxon>
        <taxon>Bacilli</taxon>
        <taxon>Bacillales</taxon>
        <taxon>Paenibacillaceae</taxon>
        <taxon>Paenibacillus</taxon>
    </lineage>
</organism>
<sequence>MESLTVYFDNQRDLEHAAQALREQGAVNVKGDAAEVTGDSDADMTAALQASAAGTAPEVHMLQIVVESSRLRQAEDTISRYGGWL</sequence>
<comment type="caution">
    <text evidence="1">The sequence shown here is derived from an EMBL/GenBank/DDBJ whole genome shotgun (WGS) entry which is preliminary data.</text>
</comment>
<evidence type="ECO:0000313" key="1">
    <source>
        <dbReference type="EMBL" id="MEK8128969.1"/>
    </source>
</evidence>
<reference evidence="1 2" key="1">
    <citation type="submission" date="2024-04" db="EMBL/GenBank/DDBJ databases">
        <title>draft genome sequnece of Paenibacillus filicis.</title>
        <authorList>
            <person name="Kim D.-U."/>
        </authorList>
    </citation>
    <scope>NUCLEOTIDE SEQUENCE [LARGE SCALE GENOMIC DNA]</scope>
    <source>
        <strain evidence="1 2">KACC14197</strain>
    </source>
</reference>
<evidence type="ECO:0000313" key="2">
    <source>
        <dbReference type="Proteomes" id="UP001469365"/>
    </source>
</evidence>
<dbReference type="Proteomes" id="UP001469365">
    <property type="component" value="Unassembled WGS sequence"/>
</dbReference>
<keyword evidence="2" id="KW-1185">Reference proteome</keyword>
<dbReference type="RefSeq" id="WP_341416067.1">
    <property type="nucleotide sequence ID" value="NZ_JBBPCC010000008.1"/>
</dbReference>
<dbReference type="EMBL" id="JBBPCC010000008">
    <property type="protein sequence ID" value="MEK8128969.1"/>
    <property type="molecule type" value="Genomic_DNA"/>
</dbReference>
<gene>
    <name evidence="1" type="ORF">WMW72_13780</name>
</gene>
<name>A0ABU9DJM0_9BACL</name>
<protein>
    <submittedName>
        <fullName evidence="1">Uncharacterized protein</fullName>
    </submittedName>
</protein>